<dbReference type="InterPro" id="IPR035979">
    <property type="entry name" value="RBD_domain_sf"/>
</dbReference>
<dbReference type="PROSITE" id="PS50102">
    <property type="entry name" value="RRM"/>
    <property type="match status" value="1"/>
</dbReference>
<feature type="compositionally biased region" description="Basic and acidic residues" evidence="2">
    <location>
        <begin position="1"/>
        <end position="25"/>
    </location>
</feature>
<feature type="region of interest" description="Disordered" evidence="2">
    <location>
        <begin position="582"/>
        <end position="601"/>
    </location>
</feature>
<evidence type="ECO:0000259" key="3">
    <source>
        <dbReference type="PROSITE" id="PS50102"/>
    </source>
</evidence>
<dbReference type="SMART" id="SM00360">
    <property type="entry name" value="RRM"/>
    <property type="match status" value="1"/>
</dbReference>
<sequence>MREVRRSSSGFRRKEGARREKDRPGLDYQSRSGRRGHVDFDWKGCLKSIFVDNIGSGVSKKQVWDFFNGFGRVVDVYFPPAQRRRNDATRYGFVRYRFEEERCRTIQDGHYTLQWGIKILVKMASRSKFPLNKPLVAAKDLYRGFQGSQALELSRFRDNRSYKEVVISKNPPSQSGFEPVIQDPLGEEEEPTEKVKGFQSRVREPDEGGVKVKALQRFPPLVLDVCIPEEDMEWIGRSALGRLAGHGNLSLINDGLIRDGIQVELKPYDQDKAILVFPEVELRDAYLQDYFEFFQLWFSELIPLEVYCKKRDNVILWVKLQDVPIQLWHINFFRALGYCWGKFVKLEEGTSLRNSFLAAWVQVEVSHRAKIPAFVSGTWNVVDFNISIQIVPENSLPKSPGCSSLVASLVSESSGSESLLGSEEGESEELCSFVKDTLSSGDRGICMDSRKIMGSKADMQLDDINDCFGESNPYAANQICSSGTVKEADVVPIEGPPKEKDDSLIISKGFLSGGVVRAASCGPVLVVGCGPVSVGYSKPPNCEKVVVDSEGTISAPLGLGLGRKLVKGFKKKGSGSVNMRRKFTGKATTSSSSKTESVSISGESNNEVQEIWGVGVSLGLQFGDQTEKALCALAEQEAGEGLEENIWDKLKRIKPSLKSWAYSKFGKGSEAIAHRESEIQRIEGLIINGDGHGRTENPIEIKADVADFFEQHFCQKKAISPIDLDCPFKKLSEENSFWLERDFSEAEVFEAIMSCDGSRAPGPDGYNLLFFQKNWAVLKKDIMTVFQEFHRTGLFDRKFNPSFLTLIPKVIVDKYCSDDRCLLPDLVRIKVVLWLILGVGRMILRCGELSCVGIVLTGRKISLRL</sequence>
<comment type="caution">
    <text evidence="4">The sequence shown here is derived from an EMBL/GenBank/DDBJ whole genome shotgun (WGS) entry which is preliminary data.</text>
</comment>
<dbReference type="Pfam" id="PF00076">
    <property type="entry name" value="RRM_1"/>
    <property type="match status" value="1"/>
</dbReference>
<keyword evidence="1" id="KW-0694">RNA-binding</keyword>
<gene>
    <name evidence="4" type="ORF">COLO4_04627</name>
</gene>
<reference evidence="5" key="1">
    <citation type="submission" date="2013-09" db="EMBL/GenBank/DDBJ databases">
        <title>Corchorus olitorius genome sequencing.</title>
        <authorList>
            <person name="Alam M."/>
            <person name="Haque M.S."/>
            <person name="Islam M.S."/>
            <person name="Emdad E.M."/>
            <person name="Islam M.M."/>
            <person name="Ahmed B."/>
            <person name="Halim A."/>
            <person name="Hossen Q.M.M."/>
            <person name="Hossain M.Z."/>
            <person name="Ahmed R."/>
            <person name="Khan M.M."/>
            <person name="Islam R."/>
            <person name="Rashid M.M."/>
            <person name="Khan S.A."/>
            <person name="Rahman M.S."/>
            <person name="Alam M."/>
            <person name="Yahiya A.S."/>
            <person name="Khan M.S."/>
            <person name="Azam M.S."/>
            <person name="Haque T."/>
            <person name="Lashkar M.Z.H."/>
            <person name="Akhand A.I."/>
            <person name="Morshed G."/>
            <person name="Roy S."/>
            <person name="Uddin K.S."/>
            <person name="Rabeya T."/>
            <person name="Hossain A.S."/>
            <person name="Chowdhury A."/>
            <person name="Snigdha A.R."/>
            <person name="Mortoza M.S."/>
            <person name="Matin S.A."/>
            <person name="Hoque S.M.E."/>
            <person name="Islam M.K."/>
            <person name="Roy D.K."/>
            <person name="Haider R."/>
            <person name="Moosa M.M."/>
            <person name="Elias S.M."/>
            <person name="Hasan A.M."/>
            <person name="Jahan S."/>
            <person name="Shafiuddin M."/>
            <person name="Mahmood N."/>
            <person name="Shommy N.S."/>
        </authorList>
    </citation>
    <scope>NUCLEOTIDE SEQUENCE [LARGE SCALE GENOMIC DNA]</scope>
    <source>
        <strain evidence="5">cv. O-4</strain>
    </source>
</reference>
<evidence type="ECO:0000313" key="4">
    <source>
        <dbReference type="EMBL" id="OMP10314.1"/>
    </source>
</evidence>
<feature type="domain" description="RRM" evidence="3">
    <location>
        <begin position="47"/>
        <end position="126"/>
    </location>
</feature>
<dbReference type="EMBL" id="AWUE01011936">
    <property type="protein sequence ID" value="OMP10314.1"/>
    <property type="molecule type" value="Genomic_DNA"/>
</dbReference>
<evidence type="ECO:0000313" key="5">
    <source>
        <dbReference type="Proteomes" id="UP000187203"/>
    </source>
</evidence>
<name>A0A1R3KT79_9ROSI</name>
<dbReference type="AlphaFoldDB" id="A0A1R3KT79"/>
<dbReference type="SUPFAM" id="SSF54928">
    <property type="entry name" value="RNA-binding domain, RBD"/>
    <property type="match status" value="1"/>
</dbReference>
<dbReference type="Proteomes" id="UP000187203">
    <property type="component" value="Unassembled WGS sequence"/>
</dbReference>
<dbReference type="Gene3D" id="3.30.70.330">
    <property type="match status" value="1"/>
</dbReference>
<protein>
    <recommendedName>
        <fullName evidence="3">RRM domain-containing protein</fullName>
    </recommendedName>
</protein>
<accession>A0A1R3KT79</accession>
<organism evidence="4 5">
    <name type="scientific">Corchorus olitorius</name>
    <dbReference type="NCBI Taxonomy" id="93759"/>
    <lineage>
        <taxon>Eukaryota</taxon>
        <taxon>Viridiplantae</taxon>
        <taxon>Streptophyta</taxon>
        <taxon>Embryophyta</taxon>
        <taxon>Tracheophyta</taxon>
        <taxon>Spermatophyta</taxon>
        <taxon>Magnoliopsida</taxon>
        <taxon>eudicotyledons</taxon>
        <taxon>Gunneridae</taxon>
        <taxon>Pentapetalae</taxon>
        <taxon>rosids</taxon>
        <taxon>malvids</taxon>
        <taxon>Malvales</taxon>
        <taxon>Malvaceae</taxon>
        <taxon>Grewioideae</taxon>
        <taxon>Apeibeae</taxon>
        <taxon>Corchorus</taxon>
    </lineage>
</organism>
<dbReference type="GO" id="GO:0003723">
    <property type="term" value="F:RNA binding"/>
    <property type="evidence" value="ECO:0007669"/>
    <property type="project" value="UniProtKB-UniRule"/>
</dbReference>
<dbReference type="InterPro" id="IPR000504">
    <property type="entry name" value="RRM_dom"/>
</dbReference>
<dbReference type="OrthoDB" id="1002389at2759"/>
<dbReference type="STRING" id="93759.A0A1R3KT79"/>
<dbReference type="InterPro" id="IPR012677">
    <property type="entry name" value="Nucleotide-bd_a/b_plait_sf"/>
</dbReference>
<keyword evidence="5" id="KW-1185">Reference proteome</keyword>
<feature type="compositionally biased region" description="Low complexity" evidence="2">
    <location>
        <begin position="585"/>
        <end position="601"/>
    </location>
</feature>
<dbReference type="CDD" id="cd00590">
    <property type="entry name" value="RRM_SF"/>
    <property type="match status" value="1"/>
</dbReference>
<proteinExistence type="predicted"/>
<feature type="region of interest" description="Disordered" evidence="2">
    <location>
        <begin position="1"/>
        <end position="32"/>
    </location>
</feature>
<evidence type="ECO:0000256" key="2">
    <source>
        <dbReference type="SAM" id="MobiDB-lite"/>
    </source>
</evidence>
<evidence type="ECO:0000256" key="1">
    <source>
        <dbReference type="PROSITE-ProRule" id="PRU00176"/>
    </source>
</evidence>